<protein>
    <submittedName>
        <fullName evidence="1">Uncharacterized protein</fullName>
    </submittedName>
</protein>
<organism evidence="1 2">
    <name type="scientific">Hyalomma asiaticum</name>
    <name type="common">Tick</name>
    <dbReference type="NCBI Taxonomy" id="266040"/>
    <lineage>
        <taxon>Eukaryota</taxon>
        <taxon>Metazoa</taxon>
        <taxon>Ecdysozoa</taxon>
        <taxon>Arthropoda</taxon>
        <taxon>Chelicerata</taxon>
        <taxon>Arachnida</taxon>
        <taxon>Acari</taxon>
        <taxon>Parasitiformes</taxon>
        <taxon>Ixodida</taxon>
        <taxon>Ixodoidea</taxon>
        <taxon>Ixodidae</taxon>
        <taxon>Hyalomminae</taxon>
        <taxon>Hyalomma</taxon>
    </lineage>
</organism>
<proteinExistence type="predicted"/>
<accession>A0ACB7SEY2</accession>
<keyword evidence="2" id="KW-1185">Reference proteome</keyword>
<evidence type="ECO:0000313" key="1">
    <source>
        <dbReference type="EMBL" id="KAH6933418.1"/>
    </source>
</evidence>
<evidence type="ECO:0000313" key="2">
    <source>
        <dbReference type="Proteomes" id="UP000821845"/>
    </source>
</evidence>
<dbReference type="Proteomes" id="UP000821845">
    <property type="component" value="Chromosome 4"/>
</dbReference>
<name>A0ACB7SEY2_HYAAI</name>
<gene>
    <name evidence="1" type="ORF">HPB50_014796</name>
</gene>
<comment type="caution">
    <text evidence="1">The sequence shown here is derived from an EMBL/GenBank/DDBJ whole genome shotgun (WGS) entry which is preliminary data.</text>
</comment>
<dbReference type="EMBL" id="CM023484">
    <property type="protein sequence ID" value="KAH6933418.1"/>
    <property type="molecule type" value="Genomic_DNA"/>
</dbReference>
<sequence length="188" mass="21363">MTIAIIAMGNMERKALNTFHPKPKACLRLLDDYSRIEKALQVASLLTHLNSAELNIPFACRRERDDPPSFFDLIINRTENSLPLSIYRTPTYTSRYLHCGSNHPASHKSSVSNALIRRTGTRYSLEPDRRYGNKILLTELRSNGCPRASHFIHKIIRQQKRSNLRKKSPDPSSPSQKRVCITYVGGAS</sequence>
<reference evidence="1" key="1">
    <citation type="submission" date="2020-05" db="EMBL/GenBank/DDBJ databases">
        <title>Large-scale comparative analyses of tick genomes elucidate their genetic diversity and vector capacities.</title>
        <authorList>
            <person name="Jia N."/>
            <person name="Wang J."/>
            <person name="Shi W."/>
            <person name="Du L."/>
            <person name="Sun Y."/>
            <person name="Zhan W."/>
            <person name="Jiang J."/>
            <person name="Wang Q."/>
            <person name="Zhang B."/>
            <person name="Ji P."/>
            <person name="Sakyi L.B."/>
            <person name="Cui X."/>
            <person name="Yuan T."/>
            <person name="Jiang B."/>
            <person name="Yang W."/>
            <person name="Lam T.T.-Y."/>
            <person name="Chang Q."/>
            <person name="Ding S."/>
            <person name="Wang X."/>
            <person name="Zhu J."/>
            <person name="Ruan X."/>
            <person name="Zhao L."/>
            <person name="Wei J."/>
            <person name="Que T."/>
            <person name="Du C."/>
            <person name="Cheng J."/>
            <person name="Dai P."/>
            <person name="Han X."/>
            <person name="Huang E."/>
            <person name="Gao Y."/>
            <person name="Liu J."/>
            <person name="Shao H."/>
            <person name="Ye R."/>
            <person name="Li L."/>
            <person name="Wei W."/>
            <person name="Wang X."/>
            <person name="Wang C."/>
            <person name="Yang T."/>
            <person name="Huo Q."/>
            <person name="Li W."/>
            <person name="Guo W."/>
            <person name="Chen H."/>
            <person name="Zhou L."/>
            <person name="Ni X."/>
            <person name="Tian J."/>
            <person name="Zhou Y."/>
            <person name="Sheng Y."/>
            <person name="Liu T."/>
            <person name="Pan Y."/>
            <person name="Xia L."/>
            <person name="Li J."/>
            <person name="Zhao F."/>
            <person name="Cao W."/>
        </authorList>
    </citation>
    <scope>NUCLEOTIDE SEQUENCE</scope>
    <source>
        <strain evidence="1">Hyas-2018</strain>
    </source>
</reference>